<evidence type="ECO:0008006" key="4">
    <source>
        <dbReference type="Google" id="ProtNLM"/>
    </source>
</evidence>
<accession>A0A8S1HL73</accession>
<dbReference type="PANTHER" id="PTHR10796:SF104">
    <property type="entry name" value="SSD DOMAIN-CONTAINING PROTEIN"/>
    <property type="match status" value="1"/>
</dbReference>
<evidence type="ECO:0000313" key="3">
    <source>
        <dbReference type="Proteomes" id="UP000835052"/>
    </source>
</evidence>
<organism evidence="2 3">
    <name type="scientific">Caenorhabditis auriculariae</name>
    <dbReference type="NCBI Taxonomy" id="2777116"/>
    <lineage>
        <taxon>Eukaryota</taxon>
        <taxon>Metazoa</taxon>
        <taxon>Ecdysozoa</taxon>
        <taxon>Nematoda</taxon>
        <taxon>Chromadorea</taxon>
        <taxon>Rhabditida</taxon>
        <taxon>Rhabditina</taxon>
        <taxon>Rhabditomorpha</taxon>
        <taxon>Rhabditoidea</taxon>
        <taxon>Rhabditidae</taxon>
        <taxon>Peloderinae</taxon>
        <taxon>Caenorhabditis</taxon>
    </lineage>
</organism>
<gene>
    <name evidence="2" type="ORF">CAUJ_LOCUS11731</name>
</gene>
<dbReference type="GO" id="GO:0030659">
    <property type="term" value="C:cytoplasmic vesicle membrane"/>
    <property type="evidence" value="ECO:0007669"/>
    <property type="project" value="TreeGrafter"/>
</dbReference>
<feature type="transmembrane region" description="Helical" evidence="1">
    <location>
        <begin position="63"/>
        <end position="96"/>
    </location>
</feature>
<dbReference type="EMBL" id="CAJGYM010000061">
    <property type="protein sequence ID" value="CAD6195812.1"/>
    <property type="molecule type" value="Genomic_DNA"/>
</dbReference>
<dbReference type="GO" id="GO:0018996">
    <property type="term" value="P:molting cycle, collagen and cuticulin-based cuticle"/>
    <property type="evidence" value="ECO:0007669"/>
    <property type="project" value="TreeGrafter"/>
</dbReference>
<feature type="transmembrane region" description="Helical" evidence="1">
    <location>
        <begin position="12"/>
        <end position="29"/>
    </location>
</feature>
<reference evidence="2" key="1">
    <citation type="submission" date="2020-10" db="EMBL/GenBank/DDBJ databases">
        <authorList>
            <person name="Kikuchi T."/>
        </authorList>
    </citation>
    <scope>NUCLEOTIDE SEQUENCE</scope>
    <source>
        <strain evidence="2">NKZ352</strain>
    </source>
</reference>
<comment type="caution">
    <text evidence="2">The sequence shown here is derived from an EMBL/GenBank/DDBJ whole genome shotgun (WGS) entry which is preliminary data.</text>
</comment>
<keyword evidence="1" id="KW-0472">Membrane</keyword>
<dbReference type="Proteomes" id="UP000835052">
    <property type="component" value="Unassembled WGS sequence"/>
</dbReference>
<dbReference type="PANTHER" id="PTHR10796">
    <property type="entry name" value="PATCHED-RELATED"/>
    <property type="match status" value="1"/>
</dbReference>
<dbReference type="InterPro" id="IPR051697">
    <property type="entry name" value="Patched_domain-protein"/>
</dbReference>
<dbReference type="AlphaFoldDB" id="A0A8S1HL73"/>
<dbReference type="GO" id="GO:0005886">
    <property type="term" value="C:plasma membrane"/>
    <property type="evidence" value="ECO:0007669"/>
    <property type="project" value="TreeGrafter"/>
</dbReference>
<name>A0A8S1HL73_9PELO</name>
<keyword evidence="1" id="KW-0812">Transmembrane</keyword>
<dbReference type="GO" id="GO:0006897">
    <property type="term" value="P:endocytosis"/>
    <property type="evidence" value="ECO:0007669"/>
    <property type="project" value="TreeGrafter"/>
</dbReference>
<keyword evidence="1" id="KW-1133">Transmembrane helix</keyword>
<proteinExistence type="predicted"/>
<sequence>MWYRENWSFSSWILGAVFVVLSSFSLWCASGRSVVVGFSPPAGHSVTPEMKCKKVFEELLRRLFLWLGTFIGRSPLAVVLASLAVTAVLSVGLLWFEEVNNVRTEYSPMNSPSRQEYEVAKAFLNQNGTLDPSYVMVLSRDNGSLLRQEYRERLIEFVKTLQNNVTVEFDGRVWDFRDLCEPYCELNTAFLAFLKLYDKTNPTSYTYPRVDIFGTQAFIDFLTFVASRLIAQPSIGC</sequence>
<keyword evidence="3" id="KW-1185">Reference proteome</keyword>
<evidence type="ECO:0000256" key="1">
    <source>
        <dbReference type="SAM" id="Phobius"/>
    </source>
</evidence>
<protein>
    <recommendedName>
        <fullName evidence="4">SSD domain-containing protein</fullName>
    </recommendedName>
</protein>
<dbReference type="OrthoDB" id="6510177at2759"/>
<evidence type="ECO:0000313" key="2">
    <source>
        <dbReference type="EMBL" id="CAD6195812.1"/>
    </source>
</evidence>